<reference evidence="2" key="1">
    <citation type="journal article" date="2022" name="Int. J. Mol. Sci.">
        <title>Draft Genome of Tanacetum Coccineum: Genomic Comparison of Closely Related Tanacetum-Family Plants.</title>
        <authorList>
            <person name="Yamashiro T."/>
            <person name="Shiraishi A."/>
            <person name="Nakayama K."/>
            <person name="Satake H."/>
        </authorList>
    </citation>
    <scope>NUCLEOTIDE SEQUENCE</scope>
</reference>
<dbReference type="Proteomes" id="UP001151760">
    <property type="component" value="Unassembled WGS sequence"/>
</dbReference>
<dbReference type="EMBL" id="BQNB010021775">
    <property type="protein sequence ID" value="GJU09959.1"/>
    <property type="molecule type" value="Genomic_DNA"/>
</dbReference>
<reference evidence="2" key="2">
    <citation type="submission" date="2022-01" db="EMBL/GenBank/DDBJ databases">
        <authorList>
            <person name="Yamashiro T."/>
            <person name="Shiraishi A."/>
            <person name="Satake H."/>
            <person name="Nakayama K."/>
        </authorList>
    </citation>
    <scope>NUCLEOTIDE SEQUENCE</scope>
</reference>
<accession>A0ABQ5JFS5</accession>
<keyword evidence="3" id="KW-1185">Reference proteome</keyword>
<gene>
    <name evidence="2" type="ORF">Tco_1132355</name>
</gene>
<keyword evidence="1" id="KW-0472">Membrane</keyword>
<comment type="caution">
    <text evidence="2">The sequence shown here is derived from an EMBL/GenBank/DDBJ whole genome shotgun (WGS) entry which is preliminary data.</text>
</comment>
<proteinExistence type="predicted"/>
<evidence type="ECO:0000313" key="3">
    <source>
        <dbReference type="Proteomes" id="UP001151760"/>
    </source>
</evidence>
<organism evidence="2 3">
    <name type="scientific">Tanacetum coccineum</name>
    <dbReference type="NCBI Taxonomy" id="301880"/>
    <lineage>
        <taxon>Eukaryota</taxon>
        <taxon>Viridiplantae</taxon>
        <taxon>Streptophyta</taxon>
        <taxon>Embryophyta</taxon>
        <taxon>Tracheophyta</taxon>
        <taxon>Spermatophyta</taxon>
        <taxon>Magnoliopsida</taxon>
        <taxon>eudicotyledons</taxon>
        <taxon>Gunneridae</taxon>
        <taxon>Pentapetalae</taxon>
        <taxon>asterids</taxon>
        <taxon>campanulids</taxon>
        <taxon>Asterales</taxon>
        <taxon>Asteraceae</taxon>
        <taxon>Asteroideae</taxon>
        <taxon>Anthemideae</taxon>
        <taxon>Anthemidinae</taxon>
        <taxon>Tanacetum</taxon>
    </lineage>
</organism>
<name>A0ABQ5JFS5_9ASTR</name>
<keyword evidence="1" id="KW-0812">Transmembrane</keyword>
<protein>
    <submittedName>
        <fullName evidence="2">Uncharacterized protein</fullName>
    </submittedName>
</protein>
<sequence length="152" mass="16972">MGDDGMIVFVLRERSMLKRFDRSCEMGSGGCETSRGVSGFGIGEVELSTFDVLQMFVFFLQMGFTLMLATLDGLDLCLFRRCHASLIHSLVDMPSPATTYSASVCGDKQERFASLKNQNVKQHPMNVLNTTMALGDQQYLPHDPNQHKQKVL</sequence>
<keyword evidence="1" id="KW-1133">Transmembrane helix</keyword>
<feature type="transmembrane region" description="Helical" evidence="1">
    <location>
        <begin position="52"/>
        <end position="71"/>
    </location>
</feature>
<evidence type="ECO:0000256" key="1">
    <source>
        <dbReference type="SAM" id="Phobius"/>
    </source>
</evidence>
<evidence type="ECO:0000313" key="2">
    <source>
        <dbReference type="EMBL" id="GJU09959.1"/>
    </source>
</evidence>